<dbReference type="RefSeq" id="WP_120246084.1">
    <property type="nucleotide sequence ID" value="NZ_RAPO01000004.1"/>
</dbReference>
<protein>
    <submittedName>
        <fullName evidence="2">Uncharacterized protein</fullName>
    </submittedName>
</protein>
<dbReference type="EMBL" id="RAPO01000004">
    <property type="protein sequence ID" value="RKD88898.1"/>
    <property type="molecule type" value="Genomic_DNA"/>
</dbReference>
<feature type="compositionally biased region" description="Basic and acidic residues" evidence="1">
    <location>
        <begin position="1"/>
        <end position="12"/>
    </location>
</feature>
<evidence type="ECO:0000256" key="1">
    <source>
        <dbReference type="SAM" id="MobiDB-lite"/>
    </source>
</evidence>
<feature type="region of interest" description="Disordered" evidence="1">
    <location>
        <begin position="1"/>
        <end position="106"/>
    </location>
</feature>
<name>A0A419W093_9EURY</name>
<dbReference type="Proteomes" id="UP000283805">
    <property type="component" value="Unassembled WGS sequence"/>
</dbReference>
<dbReference type="Pfam" id="PF25925">
    <property type="entry name" value="DUF7970"/>
    <property type="match status" value="1"/>
</dbReference>
<feature type="compositionally biased region" description="Acidic residues" evidence="1">
    <location>
        <begin position="13"/>
        <end position="33"/>
    </location>
</feature>
<evidence type="ECO:0000313" key="3">
    <source>
        <dbReference type="Proteomes" id="UP000283805"/>
    </source>
</evidence>
<feature type="compositionally biased region" description="Low complexity" evidence="1">
    <location>
        <begin position="37"/>
        <end position="60"/>
    </location>
</feature>
<evidence type="ECO:0000313" key="2">
    <source>
        <dbReference type="EMBL" id="RKD88898.1"/>
    </source>
</evidence>
<keyword evidence="3" id="KW-1185">Reference proteome</keyword>
<reference evidence="2 3" key="1">
    <citation type="submission" date="2018-09" db="EMBL/GenBank/DDBJ databases">
        <title>Genomic Encyclopedia of Archaeal and Bacterial Type Strains, Phase II (KMG-II): from individual species to whole genera.</title>
        <authorList>
            <person name="Goeker M."/>
        </authorList>
    </citation>
    <scope>NUCLEOTIDE SEQUENCE [LARGE SCALE GENOMIC DNA]</scope>
    <source>
        <strain evidence="2 3">DSM 13151</strain>
    </source>
</reference>
<dbReference type="InterPro" id="IPR058276">
    <property type="entry name" value="DUF7970"/>
</dbReference>
<proteinExistence type="predicted"/>
<accession>A0A419W093</accession>
<dbReference type="OrthoDB" id="300423at2157"/>
<comment type="caution">
    <text evidence="2">The sequence shown here is derived from an EMBL/GenBank/DDBJ whole genome shotgun (WGS) entry which is preliminary data.</text>
</comment>
<dbReference type="AlphaFoldDB" id="A0A419W093"/>
<sequence length="171" mass="18984">MSNPFDDLKTDDEPATDSESESESVSESDDEQSATESIDSVDADVTTSTTDTTSSDSSEPSTDETDSSQSSQRDEPNDATTSDEIEDEQQSPAETGPAFEYSEVRQKPLYARDETWNELEDELGITVTPELRRMGIRDEETREIHDALLKVAIEHIDEVPDTIAEVRRQSS</sequence>
<gene>
    <name evidence="2" type="ORF">ATJ93_3717</name>
</gene>
<organism evidence="2 3">
    <name type="scientific">Halopiger aswanensis</name>
    <dbReference type="NCBI Taxonomy" id="148449"/>
    <lineage>
        <taxon>Archaea</taxon>
        <taxon>Methanobacteriati</taxon>
        <taxon>Methanobacteriota</taxon>
        <taxon>Stenosarchaea group</taxon>
        <taxon>Halobacteria</taxon>
        <taxon>Halobacteriales</taxon>
        <taxon>Natrialbaceae</taxon>
        <taxon>Halopiger</taxon>
    </lineage>
</organism>